<protein>
    <submittedName>
        <fullName evidence="3">F-box/WD repeat-containing protein 7</fullName>
    </submittedName>
</protein>
<feature type="domain" description="F-box" evidence="2">
    <location>
        <begin position="263"/>
        <end position="294"/>
    </location>
</feature>
<evidence type="ECO:0000313" key="4">
    <source>
        <dbReference type="Proteomes" id="UP000762676"/>
    </source>
</evidence>
<dbReference type="InterPro" id="IPR001810">
    <property type="entry name" value="F-box_dom"/>
</dbReference>
<evidence type="ECO:0000259" key="2">
    <source>
        <dbReference type="PROSITE" id="PS50181"/>
    </source>
</evidence>
<dbReference type="EMBL" id="BMAT01000929">
    <property type="protein sequence ID" value="GFR76367.1"/>
    <property type="molecule type" value="Genomic_DNA"/>
</dbReference>
<dbReference type="PROSITE" id="PS50181">
    <property type="entry name" value="FBOX"/>
    <property type="match status" value="1"/>
</dbReference>
<organism evidence="3 4">
    <name type="scientific">Elysia marginata</name>
    <dbReference type="NCBI Taxonomy" id="1093978"/>
    <lineage>
        <taxon>Eukaryota</taxon>
        <taxon>Metazoa</taxon>
        <taxon>Spiralia</taxon>
        <taxon>Lophotrochozoa</taxon>
        <taxon>Mollusca</taxon>
        <taxon>Gastropoda</taxon>
        <taxon>Heterobranchia</taxon>
        <taxon>Euthyneura</taxon>
        <taxon>Panpulmonata</taxon>
        <taxon>Sacoglossa</taxon>
        <taxon>Placobranchoidea</taxon>
        <taxon>Plakobranchidae</taxon>
        <taxon>Elysia</taxon>
    </lineage>
</organism>
<gene>
    <name evidence="3" type="ORF">ElyMa_000480400</name>
</gene>
<reference evidence="3 4" key="1">
    <citation type="journal article" date="2021" name="Elife">
        <title>Chloroplast acquisition without the gene transfer in kleptoplastic sea slugs, Plakobranchus ocellatus.</title>
        <authorList>
            <person name="Maeda T."/>
            <person name="Takahashi S."/>
            <person name="Yoshida T."/>
            <person name="Shimamura S."/>
            <person name="Takaki Y."/>
            <person name="Nagai Y."/>
            <person name="Toyoda A."/>
            <person name="Suzuki Y."/>
            <person name="Arimoto A."/>
            <person name="Ishii H."/>
            <person name="Satoh N."/>
            <person name="Nishiyama T."/>
            <person name="Hasebe M."/>
            <person name="Maruyama T."/>
            <person name="Minagawa J."/>
            <person name="Obokata J."/>
            <person name="Shigenobu S."/>
        </authorList>
    </citation>
    <scope>NUCLEOTIDE SEQUENCE [LARGE SCALE GENOMIC DNA]</scope>
</reference>
<accession>A0AAV4FSR2</accession>
<comment type="caution">
    <text evidence="3">The sequence shown here is derived from an EMBL/GenBank/DDBJ whole genome shotgun (WGS) entry which is preliminary data.</text>
</comment>
<feature type="region of interest" description="Disordered" evidence="1">
    <location>
        <begin position="81"/>
        <end position="100"/>
    </location>
</feature>
<dbReference type="Gene3D" id="1.20.1280.50">
    <property type="match status" value="1"/>
</dbReference>
<dbReference type="Proteomes" id="UP000762676">
    <property type="component" value="Unassembled WGS sequence"/>
</dbReference>
<keyword evidence="4" id="KW-1185">Reference proteome</keyword>
<feature type="compositionally biased region" description="Basic and acidic residues" evidence="1">
    <location>
        <begin position="83"/>
        <end position="100"/>
    </location>
</feature>
<evidence type="ECO:0000256" key="1">
    <source>
        <dbReference type="SAM" id="MobiDB-lite"/>
    </source>
</evidence>
<proteinExistence type="predicted"/>
<name>A0AAV4FSR2_9GAST</name>
<sequence>MYTVRSRFPELEFSPVSTFTTRRLRDKLVRLGLDTFHRVGSAHYQKDVDMQPLKLPLLLQQETNRSTQSIPNIFASQNSLDRLSTRRETQSQREASLKDKDRWIGQQLEESDDMSVSQDAVSRFVEMPVRRHMQEEQMSREARRVAQMKALRKKTNKSSNSFTSGLRPKRKIKWTAADAQSRDATTGRSEISKFSSVYTSASAGDVDELETARLPLEATQIMSWYINDWSDTKKNEFLHKLLLKLDPRQHYFISSFLSVKHHKDIVGLLPDQLALKILQYLSPKQLLVAGQVRQ</sequence>
<dbReference type="AlphaFoldDB" id="A0AAV4FSR2"/>
<dbReference type="SUPFAM" id="SSF81383">
    <property type="entry name" value="F-box domain"/>
    <property type="match status" value="1"/>
</dbReference>
<evidence type="ECO:0000313" key="3">
    <source>
        <dbReference type="EMBL" id="GFR76367.1"/>
    </source>
</evidence>
<dbReference type="InterPro" id="IPR036047">
    <property type="entry name" value="F-box-like_dom_sf"/>
</dbReference>